<dbReference type="InterPro" id="IPR045584">
    <property type="entry name" value="Pilin-like"/>
</dbReference>
<dbReference type="NCBIfam" id="TIGR02532">
    <property type="entry name" value="IV_pilin_GFxxxE"/>
    <property type="match status" value="1"/>
</dbReference>
<dbReference type="SUPFAM" id="SSF54523">
    <property type="entry name" value="Pili subunits"/>
    <property type="match status" value="1"/>
</dbReference>
<keyword evidence="3" id="KW-1185">Reference proteome</keyword>
<dbReference type="STRING" id="926561.GCA_000379025_01797"/>
<sequence length="150" mass="16663">MKILLTGKEKGFTLLEVLISIVLITLIIGIVLPAFDILFDSVTGKTTERKVINLFAKIRNKAITSNSKQSILVVDDTLIYQGDNGEKIKFNKAIKRITVNNKKEDSSEGKMIHFFPNGTSSGASLNFVMNNDREFELVIDKVTGRTEVGE</sequence>
<evidence type="ECO:0000313" key="3">
    <source>
        <dbReference type="Proteomes" id="UP000295832"/>
    </source>
</evidence>
<proteinExistence type="predicted"/>
<organism evidence="2 3">
    <name type="scientific">Orenia marismortui</name>
    <dbReference type="NCBI Taxonomy" id="46469"/>
    <lineage>
        <taxon>Bacteria</taxon>
        <taxon>Bacillati</taxon>
        <taxon>Bacillota</taxon>
        <taxon>Clostridia</taxon>
        <taxon>Halanaerobiales</taxon>
        <taxon>Halobacteroidaceae</taxon>
        <taxon>Orenia</taxon>
    </lineage>
</organism>
<comment type="caution">
    <text evidence="2">The sequence shown here is derived from an EMBL/GenBank/DDBJ whole genome shotgun (WGS) entry which is preliminary data.</text>
</comment>
<dbReference type="InterPro" id="IPR012902">
    <property type="entry name" value="N_methyl_site"/>
</dbReference>
<keyword evidence="1" id="KW-0472">Membrane</keyword>
<dbReference type="AlphaFoldDB" id="A0A4R8HBR8"/>
<evidence type="ECO:0000256" key="1">
    <source>
        <dbReference type="SAM" id="Phobius"/>
    </source>
</evidence>
<dbReference type="RefSeq" id="WP_166667875.1">
    <property type="nucleotide sequence ID" value="NZ_SOEG01000003.1"/>
</dbReference>
<gene>
    <name evidence="2" type="ORF">C7959_103132</name>
</gene>
<dbReference type="Pfam" id="PF07963">
    <property type="entry name" value="N_methyl"/>
    <property type="match status" value="1"/>
</dbReference>
<keyword evidence="1" id="KW-0812">Transmembrane</keyword>
<dbReference type="Proteomes" id="UP000295832">
    <property type="component" value="Unassembled WGS sequence"/>
</dbReference>
<reference evidence="2 3" key="1">
    <citation type="submission" date="2019-03" db="EMBL/GenBank/DDBJ databases">
        <title>Subsurface microbial communities from deep shales in Ohio and West Virginia, USA.</title>
        <authorList>
            <person name="Wrighton K."/>
        </authorList>
    </citation>
    <scope>NUCLEOTIDE SEQUENCE [LARGE SCALE GENOMIC DNA]</scope>
    <source>
        <strain evidence="2 3">MSL 6dP</strain>
    </source>
</reference>
<dbReference type="EMBL" id="SOEG01000003">
    <property type="protein sequence ID" value="TDX53279.1"/>
    <property type="molecule type" value="Genomic_DNA"/>
</dbReference>
<name>A0A4R8HBR8_9FIRM</name>
<feature type="transmembrane region" description="Helical" evidence="1">
    <location>
        <begin position="12"/>
        <end position="35"/>
    </location>
</feature>
<keyword evidence="1" id="KW-1133">Transmembrane helix</keyword>
<evidence type="ECO:0000313" key="2">
    <source>
        <dbReference type="EMBL" id="TDX53279.1"/>
    </source>
</evidence>
<protein>
    <submittedName>
        <fullName evidence="2">General secretion pathway protein H</fullName>
    </submittedName>
</protein>
<accession>A0A4R8HBR8</accession>
<dbReference type="PROSITE" id="PS00409">
    <property type="entry name" value="PROKAR_NTER_METHYL"/>
    <property type="match status" value="1"/>
</dbReference>